<evidence type="ECO:0000256" key="1">
    <source>
        <dbReference type="ARBA" id="ARBA00004651"/>
    </source>
</evidence>
<evidence type="ECO:0000256" key="2">
    <source>
        <dbReference type="ARBA" id="ARBA00022475"/>
    </source>
</evidence>
<sequence>MQKGPGGGFLLRFLAVVAGYALSYSLFRSVSFSHWIPLAGLRLVWLMFLPYRYWPAVVLGEVLPLAYTSIQCLELYGTAWAAFNMLPPVMVVMPVVHWFRQRQPFLDRKQIDGKQSVDIGAFLQCSLIVSIIWSGVFLLSVGLMHAPPGETPSVTSNLASRYLLGNFLGILAIAPLALMAWETLGTARPHTLLQQLSTSRLAMEFVFLTVPVIALLTWLGADAAGDARQVARIAMFIPVAALALRHGWHGAALGGFVASVGIILTMVAKRDPSVIQAQALMALAITSFLLLGSRIAAQNKREQASQIDSKRALEIAQQGFFLSEMRLRQASFALDHIGASVQEAHNQLLGQLRYLLPAVDSRNHYRQATANQQRIYRLADSMYPLAWRDRGLPAALRAGSIARTLDEIGISYQCEILGRGLSSMSPRLHAALYRAACEAVVYLVTQAHPNKVRMTIRGCESQNRRWVVLQVDGVDAHYAATNPATSIEWEWLAPRLGASGLGLDTIRDIALIYAGTLRVRSTEKRVKISLFLQDADSAD</sequence>
<dbReference type="InterPro" id="IPR036890">
    <property type="entry name" value="HATPase_C_sf"/>
</dbReference>
<dbReference type="Gene3D" id="3.30.565.10">
    <property type="entry name" value="Histidine kinase-like ATPase, C-terminal domain"/>
    <property type="match status" value="1"/>
</dbReference>
<name>A0A369UTW3_9GAMM</name>
<dbReference type="Pfam" id="PF05231">
    <property type="entry name" value="MASE1"/>
    <property type="match status" value="1"/>
</dbReference>
<feature type="transmembrane region" description="Helical" evidence="6">
    <location>
        <begin position="6"/>
        <end position="27"/>
    </location>
</feature>
<organism evidence="8 9">
    <name type="scientific">Dyella tabacisoli</name>
    <dbReference type="NCBI Taxonomy" id="2282381"/>
    <lineage>
        <taxon>Bacteria</taxon>
        <taxon>Pseudomonadati</taxon>
        <taxon>Pseudomonadota</taxon>
        <taxon>Gammaproteobacteria</taxon>
        <taxon>Lysobacterales</taxon>
        <taxon>Rhodanobacteraceae</taxon>
        <taxon>Dyella</taxon>
    </lineage>
</organism>
<evidence type="ECO:0000256" key="6">
    <source>
        <dbReference type="SAM" id="Phobius"/>
    </source>
</evidence>
<accession>A0A369UTW3</accession>
<dbReference type="EMBL" id="QQAH01000001">
    <property type="protein sequence ID" value="RDD83485.1"/>
    <property type="molecule type" value="Genomic_DNA"/>
</dbReference>
<evidence type="ECO:0000256" key="4">
    <source>
        <dbReference type="ARBA" id="ARBA00022989"/>
    </source>
</evidence>
<keyword evidence="9" id="KW-1185">Reference proteome</keyword>
<gene>
    <name evidence="8" type="ORF">DVJ77_02590</name>
</gene>
<evidence type="ECO:0000256" key="5">
    <source>
        <dbReference type="ARBA" id="ARBA00023136"/>
    </source>
</evidence>
<feature type="transmembrane region" description="Helical" evidence="6">
    <location>
        <begin position="201"/>
        <end position="221"/>
    </location>
</feature>
<keyword evidence="3 6" id="KW-0812">Transmembrane</keyword>
<comment type="caution">
    <text evidence="8">The sequence shown here is derived from an EMBL/GenBank/DDBJ whole genome shotgun (WGS) entry which is preliminary data.</text>
</comment>
<comment type="subcellular location">
    <subcellularLocation>
        <location evidence="1">Cell membrane</location>
        <topology evidence="1">Multi-pass membrane protein</topology>
    </subcellularLocation>
</comment>
<evidence type="ECO:0000259" key="7">
    <source>
        <dbReference type="Pfam" id="PF05231"/>
    </source>
</evidence>
<evidence type="ECO:0000313" key="8">
    <source>
        <dbReference type="EMBL" id="RDD83485.1"/>
    </source>
</evidence>
<dbReference type="AlphaFoldDB" id="A0A369UTW3"/>
<feature type="transmembrane region" description="Helical" evidence="6">
    <location>
        <begin position="79"/>
        <end position="99"/>
    </location>
</feature>
<dbReference type="Proteomes" id="UP000253782">
    <property type="component" value="Unassembled WGS sequence"/>
</dbReference>
<keyword evidence="5 6" id="KW-0472">Membrane</keyword>
<evidence type="ECO:0000256" key="3">
    <source>
        <dbReference type="ARBA" id="ARBA00022692"/>
    </source>
</evidence>
<feature type="transmembrane region" description="Helical" evidence="6">
    <location>
        <begin position="274"/>
        <end position="291"/>
    </location>
</feature>
<feature type="transmembrane region" description="Helical" evidence="6">
    <location>
        <begin position="119"/>
        <end position="143"/>
    </location>
</feature>
<feature type="transmembrane region" description="Helical" evidence="6">
    <location>
        <begin position="39"/>
        <end position="59"/>
    </location>
</feature>
<dbReference type="GO" id="GO:0005886">
    <property type="term" value="C:plasma membrane"/>
    <property type="evidence" value="ECO:0007669"/>
    <property type="project" value="UniProtKB-SubCell"/>
</dbReference>
<protein>
    <recommendedName>
        <fullName evidence="7">MASE1 domain-containing protein</fullName>
    </recommendedName>
</protein>
<dbReference type="InterPro" id="IPR007895">
    <property type="entry name" value="MASE1"/>
</dbReference>
<evidence type="ECO:0000313" key="9">
    <source>
        <dbReference type="Proteomes" id="UP000253782"/>
    </source>
</evidence>
<dbReference type="OrthoDB" id="5929525at2"/>
<keyword evidence="4 6" id="KW-1133">Transmembrane helix</keyword>
<feature type="transmembrane region" description="Helical" evidence="6">
    <location>
        <begin position="163"/>
        <end position="181"/>
    </location>
</feature>
<proteinExistence type="predicted"/>
<feature type="domain" description="MASE1" evidence="7">
    <location>
        <begin position="10"/>
        <end position="291"/>
    </location>
</feature>
<reference evidence="8 9" key="1">
    <citation type="submission" date="2018-07" db="EMBL/GenBank/DDBJ databases">
        <title>Dyella tabacisoli L4-6T, whole genome shotgun sequence.</title>
        <authorList>
            <person name="Zhou X.-K."/>
            <person name="Li W.-J."/>
            <person name="Duan Y.-Q."/>
        </authorList>
    </citation>
    <scope>NUCLEOTIDE SEQUENCE [LARGE SCALE GENOMIC DNA]</scope>
    <source>
        <strain evidence="8 9">L4-6</strain>
    </source>
</reference>
<feature type="transmembrane region" description="Helical" evidence="6">
    <location>
        <begin position="251"/>
        <end position="268"/>
    </location>
</feature>
<keyword evidence="2" id="KW-1003">Cell membrane</keyword>